<organism evidence="1 2">
    <name type="scientific">Vaccinium darrowii</name>
    <dbReference type="NCBI Taxonomy" id="229202"/>
    <lineage>
        <taxon>Eukaryota</taxon>
        <taxon>Viridiplantae</taxon>
        <taxon>Streptophyta</taxon>
        <taxon>Embryophyta</taxon>
        <taxon>Tracheophyta</taxon>
        <taxon>Spermatophyta</taxon>
        <taxon>Magnoliopsida</taxon>
        <taxon>eudicotyledons</taxon>
        <taxon>Gunneridae</taxon>
        <taxon>Pentapetalae</taxon>
        <taxon>asterids</taxon>
        <taxon>Ericales</taxon>
        <taxon>Ericaceae</taxon>
        <taxon>Vaccinioideae</taxon>
        <taxon>Vaccinieae</taxon>
        <taxon>Vaccinium</taxon>
    </lineage>
</organism>
<accession>A0ACB7YN82</accession>
<dbReference type="EMBL" id="CM037161">
    <property type="protein sequence ID" value="KAH7855056.1"/>
    <property type="molecule type" value="Genomic_DNA"/>
</dbReference>
<name>A0ACB7YN82_9ERIC</name>
<gene>
    <name evidence="1" type="ORF">Vadar_020715</name>
</gene>
<evidence type="ECO:0000313" key="1">
    <source>
        <dbReference type="EMBL" id="KAH7855056.1"/>
    </source>
</evidence>
<reference evidence="1 2" key="1">
    <citation type="journal article" date="2021" name="Hortic Res">
        <title>High-quality reference genome and annotation aids understanding of berry development for evergreen blueberry (Vaccinium darrowii).</title>
        <authorList>
            <person name="Yu J."/>
            <person name="Hulse-Kemp A.M."/>
            <person name="Babiker E."/>
            <person name="Staton M."/>
        </authorList>
    </citation>
    <scope>NUCLEOTIDE SEQUENCE [LARGE SCALE GENOMIC DNA]</scope>
    <source>
        <strain evidence="2">cv. NJ 8807/NJ 8810</strain>
        <tissue evidence="1">Young leaf</tissue>
    </source>
</reference>
<comment type="caution">
    <text evidence="1">The sequence shown here is derived from an EMBL/GenBank/DDBJ whole genome shotgun (WGS) entry which is preliminary data.</text>
</comment>
<keyword evidence="2" id="KW-1185">Reference proteome</keyword>
<evidence type="ECO:0000313" key="2">
    <source>
        <dbReference type="Proteomes" id="UP000828048"/>
    </source>
</evidence>
<proteinExistence type="predicted"/>
<protein>
    <submittedName>
        <fullName evidence="1">Uncharacterized protein</fullName>
    </submittedName>
</protein>
<sequence length="552" mass="61472">MAELEILDLEEGTGDSGVNNSKCLVGKVFQGKNLRASILSDILKVAWRTRAPFYVDEWNNNVFLFRFENEEDRSSIIREGPWSVMNNLLVLIPLMDGMVVSELNFTACPFWVQIHGLPVEKLSRKNAEIIGNQADSDGLCLSRGFLRVRVEINIEQPLPKGFWLRGRADSTRDRWIAFKYEKLPDFCYACGRIGHDNRGCRFVSSAEGEDSGYGPEMRTGRARRGPIPIEIIRAEVDAAEQRIQNLVAQRPEVQFQARGERVINRRVDEKVHNDSTMAHQNHEIVEVHFSSESTSTGGTRGTGGNVQRHTGFSLSSIQEPDSPKCYSSPTSPETVSSTSPLSLPLAQPTLSYDNPSNIQTPTISQLQQAQDPPSIESLSNTQTQEDIPPPTSQPKPDSEPTQPSRLNFPNINHAQSHEQNKPNPPLPTDISISNVFKSLSIKRKLGDDEDPSPTRSKILRICSNPCDAGTFSPNANSSLQLEKPKKAALRAKSTYKRSTVTRAQLFEEKGLCDVQVQQWFHTTGESIMPHSFNLEAEMNGRVAGPEQPHSSC</sequence>
<dbReference type="Proteomes" id="UP000828048">
    <property type="component" value="Chromosome 11"/>
</dbReference>